<dbReference type="GO" id="GO:0003677">
    <property type="term" value="F:DNA binding"/>
    <property type="evidence" value="ECO:0007669"/>
    <property type="project" value="InterPro"/>
</dbReference>
<protein>
    <submittedName>
        <fullName evidence="1">Transcriptional regulator</fullName>
    </submittedName>
</protein>
<dbReference type="EMBL" id="JTCM02000002">
    <property type="protein sequence ID" value="NEU71309.1"/>
    <property type="molecule type" value="Genomic_DNA"/>
</dbReference>
<organism evidence="1 2">
    <name type="scientific">Hassallia byssoidea VB512170</name>
    <dbReference type="NCBI Taxonomy" id="1304833"/>
    <lineage>
        <taxon>Bacteria</taxon>
        <taxon>Bacillati</taxon>
        <taxon>Cyanobacteriota</taxon>
        <taxon>Cyanophyceae</taxon>
        <taxon>Nostocales</taxon>
        <taxon>Tolypothrichaceae</taxon>
        <taxon>Hassallia</taxon>
    </lineage>
</organism>
<evidence type="ECO:0000313" key="2">
    <source>
        <dbReference type="Proteomes" id="UP000031549"/>
    </source>
</evidence>
<dbReference type="Proteomes" id="UP000031549">
    <property type="component" value="Unassembled WGS sequence"/>
</dbReference>
<proteinExistence type="predicted"/>
<reference evidence="1 2" key="1">
    <citation type="journal article" date="2015" name="Genome Announc.">
        <title>Draft Genome Sequence of Cyanobacterium Hassallia byssoidea Strain VB512170, Isolated from Monuments in India.</title>
        <authorList>
            <person name="Singh D."/>
            <person name="Chandrababunaidu M.M."/>
            <person name="Panda A."/>
            <person name="Sen D."/>
            <person name="Bhattacharyya S."/>
            <person name="Adhikary S.P."/>
            <person name="Tripathy S."/>
        </authorList>
    </citation>
    <scope>NUCLEOTIDE SEQUENCE [LARGE SCALE GENOMIC DNA]</scope>
    <source>
        <strain evidence="1 2">VB512170</strain>
    </source>
</reference>
<keyword evidence="2" id="KW-1185">Reference proteome</keyword>
<comment type="caution">
    <text evidence="1">The sequence shown here is derived from an EMBL/GenBank/DDBJ whole genome shotgun (WGS) entry which is preliminary data.</text>
</comment>
<dbReference type="SUPFAM" id="SSF47413">
    <property type="entry name" value="lambda repressor-like DNA-binding domains"/>
    <property type="match status" value="1"/>
</dbReference>
<dbReference type="AlphaFoldDB" id="A0A846H402"/>
<gene>
    <name evidence="1" type="ORF">PI95_001595</name>
</gene>
<accession>A0A846H402</accession>
<dbReference type="InterPro" id="IPR010982">
    <property type="entry name" value="Lambda_DNA-bd_dom_sf"/>
</dbReference>
<evidence type="ECO:0000313" key="1">
    <source>
        <dbReference type="EMBL" id="NEU71309.1"/>
    </source>
</evidence>
<sequence>MTRTFNPESYGKLLAEYQPKIITTEEENEQAIALALTLEHRSNRTPEEEMLLQLLVTLIEQFEETHYPILQGTPHSMLVHLMDARDTTTEALAEVIGSLEIALQIVNGDRTINKTQAEALADYFHVDVSLFTYDKAMNLD</sequence>
<name>A0A846H402_9CYAN</name>
<dbReference type="RefSeq" id="WP_039748637.1">
    <property type="nucleotide sequence ID" value="NZ_JTCM02000002.1"/>
</dbReference>